<accession>A0A6J7WK84</accession>
<name>A0A6J7WK84_9CAUD</name>
<reference evidence="1" key="1">
    <citation type="submission" date="2020-05" db="EMBL/GenBank/DDBJ databases">
        <authorList>
            <person name="Chiriac C."/>
            <person name="Salcher M."/>
            <person name="Ghai R."/>
            <person name="Kavagutti S V."/>
        </authorList>
    </citation>
    <scope>NUCLEOTIDE SEQUENCE</scope>
</reference>
<sequence length="137" mass="16227">MFRTNQDIFKTSGEEVFESKNMTGNRVVTPKYSKWDYARELHPDNIEIWEVIYEDNWGLGVYAAWEPYAEFYMIKHIPDAANGVSVYDTYYGPGAQSGIMQFMVEHKIPFSMNDVWVEPEDMWLHQESIFFKRHSHS</sequence>
<protein>
    <submittedName>
        <fullName evidence="1">Uncharacterized protein</fullName>
    </submittedName>
</protein>
<dbReference type="EMBL" id="LR798243">
    <property type="protein sequence ID" value="CAB5214400.1"/>
    <property type="molecule type" value="Genomic_DNA"/>
</dbReference>
<evidence type="ECO:0000313" key="1">
    <source>
        <dbReference type="EMBL" id="CAB5214400.1"/>
    </source>
</evidence>
<proteinExistence type="predicted"/>
<organism evidence="1">
    <name type="scientific">uncultured Caudovirales phage</name>
    <dbReference type="NCBI Taxonomy" id="2100421"/>
    <lineage>
        <taxon>Viruses</taxon>
        <taxon>Duplodnaviria</taxon>
        <taxon>Heunggongvirae</taxon>
        <taxon>Uroviricota</taxon>
        <taxon>Caudoviricetes</taxon>
        <taxon>Peduoviridae</taxon>
        <taxon>Maltschvirus</taxon>
        <taxon>Maltschvirus maltsch</taxon>
    </lineage>
</organism>
<gene>
    <name evidence="1" type="ORF">UFOVP190_95</name>
</gene>